<feature type="domain" description="Carrier" evidence="7">
    <location>
        <begin position="15"/>
        <end position="93"/>
    </location>
</feature>
<dbReference type="GO" id="GO:0016020">
    <property type="term" value="C:membrane"/>
    <property type="evidence" value="ECO:0007669"/>
    <property type="project" value="GOC"/>
</dbReference>
<dbReference type="PROSITE" id="PS00012">
    <property type="entry name" value="PHOSPHOPANTETHEINE"/>
    <property type="match status" value="1"/>
</dbReference>
<dbReference type="InterPro" id="IPR036736">
    <property type="entry name" value="ACP-like_sf"/>
</dbReference>
<evidence type="ECO:0000256" key="3">
    <source>
        <dbReference type="ARBA" id="ARBA00022553"/>
    </source>
</evidence>
<dbReference type="OrthoDB" id="9803943at2"/>
<gene>
    <name evidence="8" type="ORF">EI42_05285</name>
</gene>
<evidence type="ECO:0000256" key="4">
    <source>
        <dbReference type="ARBA" id="ARBA00022832"/>
    </source>
</evidence>
<dbReference type="SUPFAM" id="SSF47336">
    <property type="entry name" value="ACP-like"/>
    <property type="match status" value="1"/>
</dbReference>
<evidence type="ECO:0000256" key="1">
    <source>
        <dbReference type="ARBA" id="ARBA00022450"/>
    </source>
</evidence>
<dbReference type="Gene3D" id="1.10.1200.10">
    <property type="entry name" value="ACP-like"/>
    <property type="match status" value="1"/>
</dbReference>
<evidence type="ECO:0000256" key="5">
    <source>
        <dbReference type="ARBA" id="ARBA00023098"/>
    </source>
</evidence>
<dbReference type="GO" id="GO:0005829">
    <property type="term" value="C:cytosol"/>
    <property type="evidence" value="ECO:0007669"/>
    <property type="project" value="TreeGrafter"/>
</dbReference>
<evidence type="ECO:0000313" key="9">
    <source>
        <dbReference type="Proteomes" id="UP000248806"/>
    </source>
</evidence>
<dbReference type="GO" id="GO:0000036">
    <property type="term" value="F:acyl carrier activity"/>
    <property type="evidence" value="ECO:0007669"/>
    <property type="project" value="TreeGrafter"/>
</dbReference>
<keyword evidence="4" id="KW-0276">Fatty acid metabolism</keyword>
<keyword evidence="1" id="KW-0596">Phosphopantetheine</keyword>
<evidence type="ECO:0000256" key="2">
    <source>
        <dbReference type="ARBA" id="ARBA00022516"/>
    </source>
</evidence>
<dbReference type="PROSITE" id="PS50075">
    <property type="entry name" value="CARRIER"/>
    <property type="match status" value="1"/>
</dbReference>
<dbReference type="PANTHER" id="PTHR20863:SF76">
    <property type="entry name" value="CARRIER DOMAIN-CONTAINING PROTEIN"/>
    <property type="match status" value="1"/>
</dbReference>
<dbReference type="InterPro" id="IPR003231">
    <property type="entry name" value="ACP"/>
</dbReference>
<dbReference type="Proteomes" id="UP000248806">
    <property type="component" value="Unassembled WGS sequence"/>
</dbReference>
<keyword evidence="9" id="KW-1185">Reference proteome</keyword>
<keyword evidence="3" id="KW-0597">Phosphoprotein</keyword>
<keyword evidence="6" id="KW-0275">Fatty acid biosynthesis</keyword>
<keyword evidence="5" id="KW-0443">Lipid metabolism</keyword>
<dbReference type="RefSeq" id="WP_111325555.1">
    <property type="nucleotide sequence ID" value="NZ_BIFX01000001.1"/>
</dbReference>
<dbReference type="InterPro" id="IPR009081">
    <property type="entry name" value="PP-bd_ACP"/>
</dbReference>
<name>A0A326TZC7_THEHA</name>
<dbReference type="AlphaFoldDB" id="A0A326TZC7"/>
<evidence type="ECO:0000259" key="7">
    <source>
        <dbReference type="PROSITE" id="PS50075"/>
    </source>
</evidence>
<dbReference type="GO" id="GO:0000035">
    <property type="term" value="F:acyl binding"/>
    <property type="evidence" value="ECO:0007669"/>
    <property type="project" value="TreeGrafter"/>
</dbReference>
<dbReference type="GO" id="GO:0009245">
    <property type="term" value="P:lipid A biosynthetic process"/>
    <property type="evidence" value="ECO:0007669"/>
    <property type="project" value="TreeGrafter"/>
</dbReference>
<dbReference type="InterPro" id="IPR006162">
    <property type="entry name" value="Ppantetheine_attach_site"/>
</dbReference>
<proteinExistence type="predicted"/>
<keyword evidence="2" id="KW-0444">Lipid biosynthesis</keyword>
<sequence>MSNYQETREKALQRRALNEQIKSLLVSYLELNCEPGQITDDQPLFGRGLGLDSLDALELVVGIEEAFEVSVSDDDISSLSSVNKIAEYILAFQQGREPVAAPMFEQHA</sequence>
<protein>
    <submittedName>
        <fullName evidence="8">Acyl carrier protein</fullName>
    </submittedName>
</protein>
<reference evidence="8 9" key="1">
    <citation type="submission" date="2018-06" db="EMBL/GenBank/DDBJ databases">
        <title>Genomic Encyclopedia of Archaeal and Bacterial Type Strains, Phase II (KMG-II): from individual species to whole genera.</title>
        <authorList>
            <person name="Goeker M."/>
        </authorList>
    </citation>
    <scope>NUCLEOTIDE SEQUENCE [LARGE SCALE GENOMIC DNA]</scope>
    <source>
        <strain evidence="8 9">ATCC BAA-1881</strain>
    </source>
</reference>
<dbReference type="PANTHER" id="PTHR20863">
    <property type="entry name" value="ACYL CARRIER PROTEIN"/>
    <property type="match status" value="1"/>
</dbReference>
<comment type="caution">
    <text evidence="8">The sequence shown here is derived from an EMBL/GenBank/DDBJ whole genome shotgun (WGS) entry which is preliminary data.</text>
</comment>
<organism evidence="8 9">
    <name type="scientific">Thermosporothrix hazakensis</name>
    <dbReference type="NCBI Taxonomy" id="644383"/>
    <lineage>
        <taxon>Bacteria</taxon>
        <taxon>Bacillati</taxon>
        <taxon>Chloroflexota</taxon>
        <taxon>Ktedonobacteria</taxon>
        <taxon>Ktedonobacterales</taxon>
        <taxon>Thermosporotrichaceae</taxon>
        <taxon>Thermosporothrix</taxon>
    </lineage>
</organism>
<evidence type="ECO:0000256" key="6">
    <source>
        <dbReference type="ARBA" id="ARBA00023160"/>
    </source>
</evidence>
<dbReference type="EMBL" id="QKUF01000030">
    <property type="protein sequence ID" value="PZW22834.1"/>
    <property type="molecule type" value="Genomic_DNA"/>
</dbReference>
<accession>A0A326TZC7</accession>
<dbReference type="Pfam" id="PF00550">
    <property type="entry name" value="PP-binding"/>
    <property type="match status" value="1"/>
</dbReference>
<evidence type="ECO:0000313" key="8">
    <source>
        <dbReference type="EMBL" id="PZW22834.1"/>
    </source>
</evidence>